<gene>
    <name evidence="1" type="ORF">AHMF7605_13090</name>
</gene>
<organism evidence="1 2">
    <name type="scientific">Adhaeribacter arboris</name>
    <dbReference type="NCBI Taxonomy" id="2072846"/>
    <lineage>
        <taxon>Bacteria</taxon>
        <taxon>Pseudomonadati</taxon>
        <taxon>Bacteroidota</taxon>
        <taxon>Cytophagia</taxon>
        <taxon>Cytophagales</taxon>
        <taxon>Hymenobacteraceae</taxon>
        <taxon>Adhaeribacter</taxon>
    </lineage>
</organism>
<comment type="caution">
    <text evidence="1">The sequence shown here is derived from an EMBL/GenBank/DDBJ whole genome shotgun (WGS) entry which is preliminary data.</text>
</comment>
<dbReference type="Proteomes" id="UP000240357">
    <property type="component" value="Unassembled WGS sequence"/>
</dbReference>
<evidence type="ECO:0000313" key="1">
    <source>
        <dbReference type="EMBL" id="PSR54380.1"/>
    </source>
</evidence>
<reference evidence="1 2" key="1">
    <citation type="submission" date="2018-03" db="EMBL/GenBank/DDBJ databases">
        <title>Adhaeribacter sp. HMF7605 Genome sequencing and assembly.</title>
        <authorList>
            <person name="Kang H."/>
            <person name="Kang J."/>
            <person name="Cha I."/>
            <person name="Kim H."/>
            <person name="Joh K."/>
        </authorList>
    </citation>
    <scope>NUCLEOTIDE SEQUENCE [LARGE SCALE GENOMIC DNA]</scope>
    <source>
        <strain evidence="1 2">HMF7605</strain>
    </source>
</reference>
<protein>
    <submittedName>
        <fullName evidence="1">Uncharacterized protein</fullName>
    </submittedName>
</protein>
<dbReference type="EMBL" id="PYFT01000001">
    <property type="protein sequence ID" value="PSR54380.1"/>
    <property type="molecule type" value="Genomic_DNA"/>
</dbReference>
<evidence type="ECO:0000313" key="2">
    <source>
        <dbReference type="Proteomes" id="UP000240357"/>
    </source>
</evidence>
<keyword evidence="2" id="KW-1185">Reference proteome</keyword>
<dbReference type="AlphaFoldDB" id="A0A2T2YFU6"/>
<proteinExistence type="predicted"/>
<accession>A0A2T2YFU6</accession>
<sequence>MLFWIWFKSTRKSNIYILIFSLHYSNFHPIVRYGLAYNGNYFNKKMLNLVRYDLKAERFVNNNETEFF</sequence>
<name>A0A2T2YFU6_9BACT</name>